<dbReference type="CDD" id="cd01306">
    <property type="entry name" value="PhnM"/>
    <property type="match status" value="1"/>
</dbReference>
<dbReference type="PANTHER" id="PTHR43135:SF3">
    <property type="entry name" value="ALPHA-D-RIBOSE 1-METHYLPHOSPHONATE 5-TRIPHOSPHATE DIPHOSPHATASE"/>
    <property type="match status" value="1"/>
</dbReference>
<dbReference type="EC" id="3.6.1.63" evidence="2"/>
<gene>
    <name evidence="2" type="ORF">KQ910_07315</name>
</gene>
<protein>
    <submittedName>
        <fullName evidence="2">Alpha-D-ribose 1-methylphosphonate 5-triphosphate diphosphatase</fullName>
        <ecNumber evidence="2">3.6.1.63</ecNumber>
    </submittedName>
</protein>
<dbReference type="NCBIfam" id="NF011984">
    <property type="entry name" value="PRK15446.1-5"/>
    <property type="match status" value="1"/>
</dbReference>
<dbReference type="NCBIfam" id="NF011987">
    <property type="entry name" value="PRK15446.2-3"/>
    <property type="match status" value="1"/>
</dbReference>
<dbReference type="Pfam" id="PF01979">
    <property type="entry name" value="Amidohydro_1"/>
    <property type="match status" value="1"/>
</dbReference>
<keyword evidence="3" id="KW-1185">Reference proteome</keyword>
<dbReference type="Proteomes" id="UP000727907">
    <property type="component" value="Unassembled WGS sequence"/>
</dbReference>
<comment type="caution">
    <text evidence="2">The sequence shown here is derived from an EMBL/GenBank/DDBJ whole genome shotgun (WGS) entry which is preliminary data.</text>
</comment>
<name>A0ABS6IG45_9HYPH</name>
<dbReference type="GO" id="GO:0016787">
    <property type="term" value="F:hydrolase activity"/>
    <property type="evidence" value="ECO:0007669"/>
    <property type="project" value="UniProtKB-KW"/>
</dbReference>
<dbReference type="PANTHER" id="PTHR43135">
    <property type="entry name" value="ALPHA-D-RIBOSE 1-METHYLPHOSPHONATE 5-TRIPHOSPHATE DIPHOSPHATASE"/>
    <property type="match status" value="1"/>
</dbReference>
<feature type="domain" description="Amidohydrolase-related" evidence="1">
    <location>
        <begin position="232"/>
        <end position="379"/>
    </location>
</feature>
<dbReference type="NCBIfam" id="NF011981">
    <property type="entry name" value="PRK15446.1-2"/>
    <property type="match status" value="1"/>
</dbReference>
<sequence>MSVETILTNARVVTADAEFDGTVIVREGRIVEIAQDRSCAAGAIDLEGDYLVPGLVELHTDNMEKHFAPRPGVKWPSVSAVMAHDTQISAAGITTVFDSLALGDVHGKSDRVQNRERMIEAVCAVTDRRMTRAEHRIHLRCEITADDAVEAVDKWIDLPLVGLVSINDHTPGQRQFLDPEKLKQYYKGKYAMTDAQFEEFSARVTELHHRNAVRHRSEIVGRAQARALPIASHDDATHGHVQEAVANGMTIAEFPTTHEAARASRDAGLAVLMGAPNLVLGGSHSGNIAAIDLLRAGHVDILSSDYVPASLMESVFKLPSSGIGISLPQAVKLASLNPARAVGMGDRGEIAPERRADLARVRTVDGAAVVRAVWREGERVV</sequence>
<dbReference type="InterPro" id="IPR051781">
    <property type="entry name" value="Metallo-dep_Hydrolase"/>
</dbReference>
<dbReference type="InterPro" id="IPR012696">
    <property type="entry name" value="PhnM"/>
</dbReference>
<proteinExistence type="predicted"/>
<dbReference type="PIRSF" id="PIRSF038971">
    <property type="entry name" value="PhnM"/>
    <property type="match status" value="1"/>
</dbReference>
<dbReference type="NCBIfam" id="NF011983">
    <property type="entry name" value="PRK15446.1-4"/>
    <property type="match status" value="1"/>
</dbReference>
<reference evidence="2 3" key="1">
    <citation type="submission" date="2021-06" db="EMBL/GenBank/DDBJ databases">
        <authorList>
            <person name="Lee D.H."/>
        </authorList>
    </citation>
    <scope>NUCLEOTIDE SEQUENCE [LARGE SCALE GENOMIC DNA]</scope>
    <source>
        <strain evidence="2 3">MMS21-HV4-11</strain>
    </source>
</reference>
<dbReference type="RefSeq" id="WP_216957826.1">
    <property type="nucleotide sequence ID" value="NZ_JAHOPB010000001.1"/>
</dbReference>
<dbReference type="InterPro" id="IPR006680">
    <property type="entry name" value="Amidohydro-rel"/>
</dbReference>
<evidence type="ECO:0000259" key="1">
    <source>
        <dbReference type="Pfam" id="PF01979"/>
    </source>
</evidence>
<dbReference type="NCBIfam" id="NF011990">
    <property type="entry name" value="PRK15446.2-6"/>
    <property type="match status" value="1"/>
</dbReference>
<evidence type="ECO:0000313" key="3">
    <source>
        <dbReference type="Proteomes" id="UP000727907"/>
    </source>
</evidence>
<dbReference type="NCBIfam" id="TIGR02318">
    <property type="entry name" value="phosphono_phnM"/>
    <property type="match status" value="1"/>
</dbReference>
<keyword evidence="2" id="KW-0378">Hydrolase</keyword>
<evidence type="ECO:0000313" key="2">
    <source>
        <dbReference type="EMBL" id="MBU8873566.1"/>
    </source>
</evidence>
<dbReference type="EMBL" id="JAHOPB010000001">
    <property type="protein sequence ID" value="MBU8873566.1"/>
    <property type="molecule type" value="Genomic_DNA"/>
</dbReference>
<organism evidence="2 3">
    <name type="scientific">Reyranella humidisoli</name>
    <dbReference type="NCBI Taxonomy" id="2849149"/>
    <lineage>
        <taxon>Bacteria</taxon>
        <taxon>Pseudomonadati</taxon>
        <taxon>Pseudomonadota</taxon>
        <taxon>Alphaproteobacteria</taxon>
        <taxon>Hyphomicrobiales</taxon>
        <taxon>Reyranellaceae</taxon>
        <taxon>Reyranella</taxon>
    </lineage>
</organism>
<accession>A0ABS6IG45</accession>